<feature type="domain" description="Transketolase-like pyrimidine-binding" evidence="4">
    <location>
        <begin position="13"/>
        <end position="179"/>
    </location>
</feature>
<dbReference type="PANTHER" id="PTHR43825">
    <property type="entry name" value="PYRUVATE DEHYDROGENASE E1 COMPONENT"/>
    <property type="match status" value="1"/>
</dbReference>
<dbReference type="InterPro" id="IPR005475">
    <property type="entry name" value="Transketolase-like_Pyr-bd"/>
</dbReference>
<dbReference type="SUPFAM" id="SSF52922">
    <property type="entry name" value="TK C-terminal domain-like"/>
    <property type="match status" value="1"/>
</dbReference>
<dbReference type="SUPFAM" id="SSF52518">
    <property type="entry name" value="Thiamin diphosphate-binding fold (THDP-binding)"/>
    <property type="match status" value="1"/>
</dbReference>
<dbReference type="RefSeq" id="WP_227017585.1">
    <property type="nucleotide sequence ID" value="NZ_JAGSND010000003.1"/>
</dbReference>
<dbReference type="Gene3D" id="3.40.50.920">
    <property type="match status" value="1"/>
</dbReference>
<dbReference type="InterPro" id="IPR033248">
    <property type="entry name" value="Transketolase_C"/>
</dbReference>
<dbReference type="SMART" id="SM00861">
    <property type="entry name" value="Transket_pyr"/>
    <property type="match status" value="1"/>
</dbReference>
<evidence type="ECO:0000313" key="5">
    <source>
        <dbReference type="EMBL" id="MBR0597454.1"/>
    </source>
</evidence>
<evidence type="ECO:0000313" key="6">
    <source>
        <dbReference type="Proteomes" id="UP000675664"/>
    </source>
</evidence>
<reference evidence="5" key="1">
    <citation type="submission" date="2021-04" db="EMBL/GenBank/DDBJ databases">
        <title>Sinoanaerobacter chloroacetimidivorans sp. nov., an obligate anaerobic bacterium isolated from anaerobic sludge.</title>
        <authorList>
            <person name="Bao Y."/>
        </authorList>
    </citation>
    <scope>NUCLEOTIDE SEQUENCE</scope>
    <source>
        <strain evidence="5">BAD-6</strain>
    </source>
</reference>
<dbReference type="Gene3D" id="3.40.50.970">
    <property type="match status" value="1"/>
</dbReference>
<accession>A0A8J7VZA5</accession>
<keyword evidence="6" id="KW-1185">Reference proteome</keyword>
<dbReference type="InterPro" id="IPR009014">
    <property type="entry name" value="Transketo_C/PFOR_II"/>
</dbReference>
<comment type="similarity">
    <text evidence="2">Belongs to the transketolase family.</text>
</comment>
<keyword evidence="3" id="KW-0786">Thiamine pyrophosphate</keyword>
<comment type="caution">
    <text evidence="5">The sequence shown here is derived from an EMBL/GenBank/DDBJ whole genome shotgun (WGS) entry which is preliminary data.</text>
</comment>
<dbReference type="Proteomes" id="UP000675664">
    <property type="component" value="Unassembled WGS sequence"/>
</dbReference>
<dbReference type="EMBL" id="JAGSND010000003">
    <property type="protein sequence ID" value="MBR0597454.1"/>
    <property type="molecule type" value="Genomic_DNA"/>
</dbReference>
<proteinExistence type="inferred from homology"/>
<gene>
    <name evidence="5" type="ORF">KCX82_06200</name>
</gene>
<sequence length="323" mass="35007">MVKVLKEQGVYPVELRKAYCQSLMKAAAGNEKIAAINCDLCSSMGITDFAKAYPERSLNVGIMESNGVGVAAGLSAAGMIPFFHSFAIFSTRRVYDQIFMSCSYAGLNVKILGGDPGVTATYNGGTHMAFEDVGVMRCIPGVNILEASDAVMLKNLIPQMIAHYGVDYLRINRKGNVQIYEEGSEFTIGKAVILREGTDVSLIASGIMVPEALKAADQLEKEGIRAKVIDMFTIKPIDRDCILECAEKTGAIVTAENHNIFNGLGSAVAEVLAENRPCPMERVGVQDQFGEVGQQDYLMERFGLTAEVICEKAKKVLNRKKGL</sequence>
<protein>
    <submittedName>
        <fullName evidence="5">Transketolase family protein</fullName>
    </submittedName>
</protein>
<dbReference type="Pfam" id="PF02779">
    <property type="entry name" value="Transket_pyr"/>
    <property type="match status" value="1"/>
</dbReference>
<dbReference type="CDD" id="cd07033">
    <property type="entry name" value="TPP_PYR_DXS_TK_like"/>
    <property type="match status" value="1"/>
</dbReference>
<dbReference type="FunFam" id="3.40.50.970:FF:000129">
    <property type="entry name" value="Transketolase"/>
    <property type="match status" value="1"/>
</dbReference>
<reference evidence="5" key="2">
    <citation type="submission" date="2021-04" db="EMBL/GenBank/DDBJ databases">
        <authorList>
            <person name="Liu J."/>
        </authorList>
    </citation>
    <scope>NUCLEOTIDE SEQUENCE</scope>
    <source>
        <strain evidence="5">BAD-6</strain>
    </source>
</reference>
<dbReference type="AlphaFoldDB" id="A0A8J7VZA5"/>
<dbReference type="InterPro" id="IPR051157">
    <property type="entry name" value="PDH/Transketolase"/>
</dbReference>
<evidence type="ECO:0000256" key="1">
    <source>
        <dbReference type="ARBA" id="ARBA00001964"/>
    </source>
</evidence>
<dbReference type="InterPro" id="IPR029061">
    <property type="entry name" value="THDP-binding"/>
</dbReference>
<evidence type="ECO:0000256" key="2">
    <source>
        <dbReference type="ARBA" id="ARBA00007131"/>
    </source>
</evidence>
<organism evidence="5 6">
    <name type="scientific">Sinanaerobacter chloroacetimidivorans</name>
    <dbReference type="NCBI Taxonomy" id="2818044"/>
    <lineage>
        <taxon>Bacteria</taxon>
        <taxon>Bacillati</taxon>
        <taxon>Bacillota</taxon>
        <taxon>Clostridia</taxon>
        <taxon>Peptostreptococcales</taxon>
        <taxon>Anaerovoracaceae</taxon>
        <taxon>Sinanaerobacter</taxon>
    </lineage>
</organism>
<dbReference type="Pfam" id="PF02780">
    <property type="entry name" value="Transketolase_C"/>
    <property type="match status" value="1"/>
</dbReference>
<comment type="cofactor">
    <cofactor evidence="1">
        <name>thiamine diphosphate</name>
        <dbReference type="ChEBI" id="CHEBI:58937"/>
    </cofactor>
</comment>
<evidence type="ECO:0000256" key="3">
    <source>
        <dbReference type="ARBA" id="ARBA00023052"/>
    </source>
</evidence>
<name>A0A8J7VZA5_9FIRM</name>
<dbReference type="PANTHER" id="PTHR43825:SF1">
    <property type="entry name" value="TRANSKETOLASE-LIKE PYRIMIDINE-BINDING DOMAIN-CONTAINING PROTEIN"/>
    <property type="match status" value="1"/>
</dbReference>
<evidence type="ECO:0000259" key="4">
    <source>
        <dbReference type="SMART" id="SM00861"/>
    </source>
</evidence>